<gene>
    <name evidence="1" type="ORF">A2828_03540</name>
</gene>
<name>A0A1G2PF97_9BACT</name>
<dbReference type="Proteomes" id="UP000178869">
    <property type="component" value="Unassembled WGS sequence"/>
</dbReference>
<dbReference type="AlphaFoldDB" id="A0A1G2PF97"/>
<organism evidence="1 2">
    <name type="scientific">Candidatus Terrybacteria bacterium RIFCSPHIGHO2_01_FULL_43_35</name>
    <dbReference type="NCBI Taxonomy" id="1802361"/>
    <lineage>
        <taxon>Bacteria</taxon>
        <taxon>Candidatus Terryibacteriota</taxon>
    </lineage>
</organism>
<evidence type="ECO:0000313" key="1">
    <source>
        <dbReference type="EMBL" id="OHA47018.1"/>
    </source>
</evidence>
<sequence>MKFLFLRPNNKKWGWVVLRWAFVCVLVILSALAVKEKLTVPAPYNSNYRPLSEQTVPFTVESSGPDVGVYSRTLDFGKGKFISLWVHPPGEDLRIEKLRVRKEGATDAEMPYAWLRLNGIRVYVRVPFVNDVAVFSAFPPKDISSFKYEGYKDAQEEQKLLLDLEDLPYIAPASGQTSTQIYGQFAPDIAPREQRQGIRFCLEEISGTLLPSGRRALTSFAAPVCFSRMGISL</sequence>
<comment type="caution">
    <text evidence="1">The sequence shown here is derived from an EMBL/GenBank/DDBJ whole genome shotgun (WGS) entry which is preliminary data.</text>
</comment>
<dbReference type="EMBL" id="MHSR01000008">
    <property type="protein sequence ID" value="OHA47018.1"/>
    <property type="molecule type" value="Genomic_DNA"/>
</dbReference>
<accession>A0A1G2PF97</accession>
<evidence type="ECO:0000313" key="2">
    <source>
        <dbReference type="Proteomes" id="UP000178869"/>
    </source>
</evidence>
<proteinExistence type="predicted"/>
<protein>
    <submittedName>
        <fullName evidence="1">Uncharacterized protein</fullName>
    </submittedName>
</protein>
<reference evidence="1 2" key="1">
    <citation type="journal article" date="2016" name="Nat. Commun.">
        <title>Thousands of microbial genomes shed light on interconnected biogeochemical processes in an aquifer system.</title>
        <authorList>
            <person name="Anantharaman K."/>
            <person name="Brown C.T."/>
            <person name="Hug L.A."/>
            <person name="Sharon I."/>
            <person name="Castelle C.J."/>
            <person name="Probst A.J."/>
            <person name="Thomas B.C."/>
            <person name="Singh A."/>
            <person name="Wilkins M.J."/>
            <person name="Karaoz U."/>
            <person name="Brodie E.L."/>
            <person name="Williams K.H."/>
            <person name="Hubbard S.S."/>
            <person name="Banfield J.F."/>
        </authorList>
    </citation>
    <scope>NUCLEOTIDE SEQUENCE [LARGE SCALE GENOMIC DNA]</scope>
</reference>